<name>A0AAN9HPF4_CROPI</name>
<dbReference type="EMBL" id="JAYWIO010000008">
    <property type="protein sequence ID" value="KAK7244394.1"/>
    <property type="molecule type" value="Genomic_DNA"/>
</dbReference>
<proteinExistence type="predicted"/>
<reference evidence="2 3" key="1">
    <citation type="submission" date="2024-01" db="EMBL/GenBank/DDBJ databases">
        <title>The genomes of 5 underutilized Papilionoideae crops provide insights into root nodulation and disease resistanc.</title>
        <authorList>
            <person name="Yuan L."/>
        </authorList>
    </citation>
    <scope>NUCLEOTIDE SEQUENCE [LARGE SCALE GENOMIC DNA]</scope>
    <source>
        <strain evidence="2">ZHUSHIDOU_FW_LH</strain>
        <tissue evidence="2">Leaf</tissue>
    </source>
</reference>
<organism evidence="2 3">
    <name type="scientific">Crotalaria pallida</name>
    <name type="common">Smooth rattlebox</name>
    <name type="synonym">Crotalaria striata</name>
    <dbReference type="NCBI Taxonomy" id="3830"/>
    <lineage>
        <taxon>Eukaryota</taxon>
        <taxon>Viridiplantae</taxon>
        <taxon>Streptophyta</taxon>
        <taxon>Embryophyta</taxon>
        <taxon>Tracheophyta</taxon>
        <taxon>Spermatophyta</taxon>
        <taxon>Magnoliopsida</taxon>
        <taxon>eudicotyledons</taxon>
        <taxon>Gunneridae</taxon>
        <taxon>Pentapetalae</taxon>
        <taxon>rosids</taxon>
        <taxon>fabids</taxon>
        <taxon>Fabales</taxon>
        <taxon>Fabaceae</taxon>
        <taxon>Papilionoideae</taxon>
        <taxon>50 kb inversion clade</taxon>
        <taxon>genistoids sensu lato</taxon>
        <taxon>core genistoids</taxon>
        <taxon>Crotalarieae</taxon>
        <taxon>Crotalaria</taxon>
    </lineage>
</organism>
<gene>
    <name evidence="2" type="ORF">RIF29_39215</name>
</gene>
<protein>
    <submittedName>
        <fullName evidence="2">Uncharacterized protein</fullName>
    </submittedName>
</protein>
<comment type="caution">
    <text evidence="2">The sequence shown here is derived from an EMBL/GenBank/DDBJ whole genome shotgun (WGS) entry which is preliminary data.</text>
</comment>
<evidence type="ECO:0000313" key="3">
    <source>
        <dbReference type="Proteomes" id="UP001372338"/>
    </source>
</evidence>
<evidence type="ECO:0000256" key="1">
    <source>
        <dbReference type="SAM" id="MobiDB-lite"/>
    </source>
</evidence>
<sequence>MTISMSCSFNIRGLLFMSTSIWDSNEGIVSRGSGALLRECRGFKGVKSVSLVDSVWSAPFLLKKQARIRVQSLRTPMVAIPLLGSKDTYAGVLKHRQRSNVLCRHMESNHGEALVDGNEISAGLHEFAAEQSAVSGNEADINDNIGFIPINSVEDFVMVDFGSLSFQTAIKYSFLPKISVSLNMLHMESNHGEALVDGNEISAGLHEFAAEQSAYVVSRHNLCEFIEQLHRCWEQMRYSELRADFTTLDTQPVLVTPYKLLEKSAADIYTKEAQSSRENDPGVVTCRHTCLMNLCRSLCASSSVSNEKFIERRDKLMVELNATDAFECDGNVGDGDPHTDNVRSPRAAVS</sequence>
<feature type="region of interest" description="Disordered" evidence="1">
    <location>
        <begin position="329"/>
        <end position="350"/>
    </location>
</feature>
<keyword evidence="3" id="KW-1185">Reference proteome</keyword>
<evidence type="ECO:0000313" key="2">
    <source>
        <dbReference type="EMBL" id="KAK7244394.1"/>
    </source>
</evidence>
<accession>A0AAN9HPF4</accession>
<dbReference type="AlphaFoldDB" id="A0AAN9HPF4"/>
<dbReference type="Proteomes" id="UP001372338">
    <property type="component" value="Unassembled WGS sequence"/>
</dbReference>